<accession>A0A1N6M5T4</accession>
<evidence type="ECO:0000313" key="2">
    <source>
        <dbReference type="Proteomes" id="UP000184774"/>
    </source>
</evidence>
<dbReference type="RefSeq" id="WP_074373321.1">
    <property type="nucleotide sequence ID" value="NZ_AP024907.1"/>
</dbReference>
<protein>
    <submittedName>
        <fullName evidence="1">Mu-like prophage I protein</fullName>
    </submittedName>
</protein>
<dbReference type="Pfam" id="PF10123">
    <property type="entry name" value="Mu-like_Pro"/>
    <property type="match status" value="1"/>
</dbReference>
<dbReference type="InterPro" id="IPR012106">
    <property type="entry name" value="Phage_Mu_Gp1"/>
</dbReference>
<name>A0A1N6M5T4_9VIBR</name>
<dbReference type="PIRSF" id="PIRSF016624">
    <property type="entry name" value="Mu_prophg_I"/>
    <property type="match status" value="1"/>
</dbReference>
<dbReference type="AlphaFoldDB" id="A0A1N6M5T4"/>
<evidence type="ECO:0000313" key="1">
    <source>
        <dbReference type="EMBL" id="SIO94798.1"/>
    </source>
</evidence>
<sequence length="312" mass="34386">MNQLYLSLCFELPQDDVPEWLKLLPAGPMTGNDGRSFVNSNPQQVVIYWQNVGRDIPLDIEHATEIKAPKGEPAPAQGWFDKLEIRDGEIWAHLTPNPSGTATITNREYRYISPAFYHDSEGNILGLSSVGLTNKPNLKLPALNHQQEKQPMPIPAAIAVALSLNSETATEHEAVNAINKLKDDTQLALNRAENPDLEKFIPKETYELALNRATEAEAKVKERQEADITALVDTAITEGKIAPANKEMYLAVCRAEGGIEKFQAFAKSAPKLVSDTHQHDKAPDSDQTKLTEGELAICRQLGLTEAQFLAAK</sequence>
<organism evidence="1 2">
    <name type="scientific">Vibrio spartinae</name>
    <dbReference type="NCBI Taxonomy" id="1918945"/>
    <lineage>
        <taxon>Bacteria</taxon>
        <taxon>Pseudomonadati</taxon>
        <taxon>Pseudomonadota</taxon>
        <taxon>Gammaproteobacteria</taxon>
        <taxon>Vibrionales</taxon>
        <taxon>Vibrionaceae</taxon>
        <taxon>Vibrio</taxon>
    </lineage>
</organism>
<gene>
    <name evidence="1" type="ORF">VSP9026_02528</name>
</gene>
<dbReference type="Proteomes" id="UP000184774">
    <property type="component" value="Unassembled WGS sequence"/>
</dbReference>
<proteinExistence type="predicted"/>
<dbReference type="OrthoDB" id="2043985at2"/>
<reference evidence="1 2" key="1">
    <citation type="submission" date="2016-12" db="EMBL/GenBank/DDBJ databases">
        <authorList>
            <person name="Song W.-J."/>
            <person name="Kurnit D.M."/>
        </authorList>
    </citation>
    <scope>NUCLEOTIDE SEQUENCE [LARGE SCALE GENOMIC DNA]</scope>
    <source>
        <strain evidence="1 2">CECT 9026</strain>
    </source>
</reference>
<dbReference type="EMBL" id="FSSB01000016">
    <property type="protein sequence ID" value="SIO94798.1"/>
    <property type="molecule type" value="Genomic_DNA"/>
</dbReference>